<accession>A0A6J7UM77</accession>
<dbReference type="Pfam" id="PF01243">
    <property type="entry name" value="PNPOx_N"/>
    <property type="match status" value="1"/>
</dbReference>
<dbReference type="Gene3D" id="2.30.110.10">
    <property type="entry name" value="Electron Transport, Fmn-binding Protein, Chain A"/>
    <property type="match status" value="1"/>
</dbReference>
<organism evidence="2">
    <name type="scientific">freshwater metagenome</name>
    <dbReference type="NCBI Taxonomy" id="449393"/>
    <lineage>
        <taxon>unclassified sequences</taxon>
        <taxon>metagenomes</taxon>
        <taxon>ecological metagenomes</taxon>
    </lineage>
</organism>
<dbReference type="EMBL" id="CAFBQU010000061">
    <property type="protein sequence ID" value="CAB5067584.1"/>
    <property type="molecule type" value="Genomic_DNA"/>
</dbReference>
<feature type="domain" description="Pyridoxamine 5'-phosphate oxidase N-terminal" evidence="1">
    <location>
        <begin position="24"/>
        <end position="131"/>
    </location>
</feature>
<evidence type="ECO:0000259" key="1">
    <source>
        <dbReference type="Pfam" id="PF01243"/>
    </source>
</evidence>
<name>A0A6J7UM77_9ZZZZ</name>
<dbReference type="AlphaFoldDB" id="A0A6J7UM77"/>
<evidence type="ECO:0000313" key="2">
    <source>
        <dbReference type="EMBL" id="CAB5067584.1"/>
    </source>
</evidence>
<proteinExistence type="predicted"/>
<protein>
    <submittedName>
        <fullName evidence="2">Unannotated protein</fullName>
    </submittedName>
</protein>
<reference evidence="2" key="1">
    <citation type="submission" date="2020-05" db="EMBL/GenBank/DDBJ databases">
        <authorList>
            <person name="Chiriac C."/>
            <person name="Salcher M."/>
            <person name="Ghai R."/>
            <person name="Kavagutti S V."/>
        </authorList>
    </citation>
    <scope>NUCLEOTIDE SEQUENCE</scope>
</reference>
<dbReference type="SUPFAM" id="SSF50475">
    <property type="entry name" value="FMN-binding split barrel"/>
    <property type="match status" value="1"/>
</dbReference>
<dbReference type="InterPro" id="IPR011576">
    <property type="entry name" value="Pyridox_Oxase_N"/>
</dbReference>
<gene>
    <name evidence="2" type="ORF">UFOPK4347_01517</name>
</gene>
<dbReference type="InterPro" id="IPR012349">
    <property type="entry name" value="Split_barrel_FMN-bd"/>
</dbReference>
<sequence length="150" mass="17185">MPDRKDISLDQIVNESSRFGRNAYIASVSKSSVPFVSPVTFNWFGEDLLTFLASNEQKVKNCRVNAAVNIHFPVSEANNWDSLLLWGTAKIIDDTQGREYLWDKMGYDCNLFEPGGPSAETHVFMHIRLEKGLVLRRYGIDGREVWRRES</sequence>